<protein>
    <submittedName>
        <fullName evidence="1">Uncharacterized protein</fullName>
    </submittedName>
</protein>
<reference evidence="1" key="2">
    <citation type="journal article" date="2016" name="Fungal Biol.">
        <title>Ochratoxin A production by Penicillium thymicola.</title>
        <authorList>
            <person name="Nguyen H.D.T."/>
            <person name="McMullin D.R."/>
            <person name="Ponomareva E."/>
            <person name="Riley R."/>
            <person name="Pomraning K.R."/>
            <person name="Baker S.E."/>
            <person name="Seifert K.A."/>
        </authorList>
    </citation>
    <scope>NUCLEOTIDE SEQUENCE</scope>
    <source>
        <strain evidence="1">DAOM 180753</strain>
    </source>
</reference>
<evidence type="ECO:0000313" key="1">
    <source>
        <dbReference type="EMBL" id="KAJ9485772.1"/>
    </source>
</evidence>
<organism evidence="1 2">
    <name type="scientific">Penicillium thymicola</name>
    <dbReference type="NCBI Taxonomy" id="293382"/>
    <lineage>
        <taxon>Eukaryota</taxon>
        <taxon>Fungi</taxon>
        <taxon>Dikarya</taxon>
        <taxon>Ascomycota</taxon>
        <taxon>Pezizomycotina</taxon>
        <taxon>Eurotiomycetes</taxon>
        <taxon>Eurotiomycetidae</taxon>
        <taxon>Eurotiales</taxon>
        <taxon>Aspergillaceae</taxon>
        <taxon>Penicillium</taxon>
    </lineage>
</organism>
<keyword evidence="2" id="KW-1185">Reference proteome</keyword>
<evidence type="ECO:0000313" key="2">
    <source>
        <dbReference type="Proteomes" id="UP001227192"/>
    </source>
</evidence>
<dbReference type="Pfam" id="PF12311">
    <property type="entry name" value="DUF3632"/>
    <property type="match status" value="1"/>
</dbReference>
<comment type="caution">
    <text evidence="1">The sequence shown here is derived from an EMBL/GenBank/DDBJ whole genome shotgun (WGS) entry which is preliminary data.</text>
</comment>
<accession>A0AAI9X6Q5</accession>
<dbReference type="EMBL" id="LACB01000247">
    <property type="protein sequence ID" value="KAJ9485772.1"/>
    <property type="molecule type" value="Genomic_DNA"/>
</dbReference>
<gene>
    <name evidence="1" type="ORF">VN97_g7583</name>
</gene>
<name>A0AAI9X6Q5_PENTH</name>
<dbReference type="AlphaFoldDB" id="A0AAI9X6Q5"/>
<sequence>MTTILDAQGSNLPNPFSGLIQSLLTPRNHSPTPTPAETAADLVNSVTTSSDPAHALWEPWDAFFTAVATSSTSHDPHLALLDALRAYLPTQLNVRARCNASSSIEADGQLHWQKLPQFSAQWRDVHDILEAWRDWDGVRDSGADNYY</sequence>
<dbReference type="InterPro" id="IPR022085">
    <property type="entry name" value="OpdG"/>
</dbReference>
<dbReference type="Proteomes" id="UP001227192">
    <property type="component" value="Unassembled WGS sequence"/>
</dbReference>
<proteinExistence type="predicted"/>
<reference evidence="1" key="1">
    <citation type="submission" date="2015-06" db="EMBL/GenBank/DDBJ databases">
        <authorList>
            <person name="Nguyen H."/>
        </authorList>
    </citation>
    <scope>NUCLEOTIDE SEQUENCE</scope>
    <source>
        <strain evidence="1">DAOM 180753</strain>
    </source>
</reference>